<dbReference type="NCBIfam" id="TIGR02273">
    <property type="entry name" value="16S_RimM"/>
    <property type="match status" value="1"/>
</dbReference>
<keyword evidence="1 5" id="KW-0963">Cytoplasm</keyword>
<gene>
    <name evidence="5 8" type="primary">rimM</name>
    <name evidence="8" type="ORF">H9L22_07470</name>
</gene>
<evidence type="ECO:0000256" key="2">
    <source>
        <dbReference type="ARBA" id="ARBA00022517"/>
    </source>
</evidence>
<dbReference type="PANTHER" id="PTHR33692:SF1">
    <property type="entry name" value="RIBOSOME MATURATION FACTOR RIMM"/>
    <property type="match status" value="1"/>
</dbReference>
<accession>A0A7H0H9A2</accession>
<dbReference type="Pfam" id="PF24986">
    <property type="entry name" value="PRC_RimM"/>
    <property type="match status" value="1"/>
</dbReference>
<feature type="domain" description="Ribosome maturation factor RimM PRC barrel" evidence="7">
    <location>
        <begin position="103"/>
        <end position="163"/>
    </location>
</feature>
<dbReference type="SUPFAM" id="SSF50346">
    <property type="entry name" value="PRC-barrel domain"/>
    <property type="match status" value="1"/>
</dbReference>
<evidence type="ECO:0000256" key="4">
    <source>
        <dbReference type="ARBA" id="ARBA00023186"/>
    </source>
</evidence>
<protein>
    <recommendedName>
        <fullName evidence="5">Ribosome maturation factor RimM</fullName>
    </recommendedName>
</protein>
<dbReference type="Gene3D" id="2.30.30.240">
    <property type="entry name" value="PRC-barrel domain"/>
    <property type="match status" value="1"/>
</dbReference>
<dbReference type="InterPro" id="IPR011033">
    <property type="entry name" value="PRC_barrel-like_sf"/>
</dbReference>
<proteinExistence type="inferred from homology"/>
<dbReference type="InterPro" id="IPR036976">
    <property type="entry name" value="RimM_N_sf"/>
</dbReference>
<comment type="subcellular location">
    <subcellularLocation>
        <location evidence="5">Cytoplasm</location>
    </subcellularLocation>
</comment>
<dbReference type="GO" id="GO:0005840">
    <property type="term" value="C:ribosome"/>
    <property type="evidence" value="ECO:0007669"/>
    <property type="project" value="InterPro"/>
</dbReference>
<dbReference type="Gene3D" id="2.40.30.60">
    <property type="entry name" value="RimM"/>
    <property type="match status" value="1"/>
</dbReference>
<feature type="domain" description="RimM N-terminal" evidence="6">
    <location>
        <begin position="8"/>
        <end position="85"/>
    </location>
</feature>
<comment type="subunit">
    <text evidence="5">Binds ribosomal protein uS19.</text>
</comment>
<comment type="domain">
    <text evidence="5">The PRC barrel domain binds ribosomal protein uS19.</text>
</comment>
<name>A0A7H0H9A2_9ACTN</name>
<dbReference type="KEGG" id="tdf:H9L22_07470"/>
<organism evidence="8 9">
    <name type="scientific">Tessaracoccus defluvii</name>
    <dbReference type="NCBI Taxonomy" id="1285901"/>
    <lineage>
        <taxon>Bacteria</taxon>
        <taxon>Bacillati</taxon>
        <taxon>Actinomycetota</taxon>
        <taxon>Actinomycetes</taxon>
        <taxon>Propionibacteriales</taxon>
        <taxon>Propionibacteriaceae</taxon>
        <taxon>Tessaracoccus</taxon>
    </lineage>
</organism>
<comment type="similarity">
    <text evidence="5">Belongs to the RimM family.</text>
</comment>
<dbReference type="RefSeq" id="WP_187722216.1">
    <property type="nucleotide sequence ID" value="NZ_BAABBL010000012.1"/>
</dbReference>
<evidence type="ECO:0000256" key="1">
    <source>
        <dbReference type="ARBA" id="ARBA00022490"/>
    </source>
</evidence>
<dbReference type="GO" id="GO:0005737">
    <property type="term" value="C:cytoplasm"/>
    <property type="evidence" value="ECO:0007669"/>
    <property type="project" value="UniProtKB-SubCell"/>
</dbReference>
<evidence type="ECO:0000259" key="7">
    <source>
        <dbReference type="Pfam" id="PF24986"/>
    </source>
</evidence>
<evidence type="ECO:0000313" key="8">
    <source>
        <dbReference type="EMBL" id="QNP57118.1"/>
    </source>
</evidence>
<evidence type="ECO:0000256" key="3">
    <source>
        <dbReference type="ARBA" id="ARBA00022552"/>
    </source>
</evidence>
<dbReference type="Pfam" id="PF01782">
    <property type="entry name" value="RimM"/>
    <property type="match status" value="1"/>
</dbReference>
<keyword evidence="9" id="KW-1185">Reference proteome</keyword>
<dbReference type="SUPFAM" id="SSF50447">
    <property type="entry name" value="Translation proteins"/>
    <property type="match status" value="1"/>
</dbReference>
<dbReference type="GO" id="GO:0042274">
    <property type="term" value="P:ribosomal small subunit biogenesis"/>
    <property type="evidence" value="ECO:0007669"/>
    <property type="project" value="UniProtKB-UniRule"/>
</dbReference>
<dbReference type="GO" id="GO:0006364">
    <property type="term" value="P:rRNA processing"/>
    <property type="evidence" value="ECO:0007669"/>
    <property type="project" value="UniProtKB-UniRule"/>
</dbReference>
<dbReference type="AlphaFoldDB" id="A0A7H0H9A2"/>
<dbReference type="Proteomes" id="UP000516117">
    <property type="component" value="Chromosome"/>
</dbReference>
<sequence length="173" mass="18897">MDDKIEVTVGKIGRAHGINGDVWIDVRTDEPGRRFVRGGRLLLGATGREIELASVRWNKGRLVVSFVGYPDRTAVEALTGTLLHVRVPAAERPSEPDEYFDRQLVGLAVLDHRGDRVGAVTEVLHLPAQDVLQIDVDGEERLVPFVSALVPVVDLEAGHVRLADVVGLLEDEA</sequence>
<dbReference type="InterPro" id="IPR056792">
    <property type="entry name" value="PRC_RimM"/>
</dbReference>
<reference evidence="8 9" key="1">
    <citation type="submission" date="2020-08" db="EMBL/GenBank/DDBJ databases">
        <title>Genome sequence of Tessaracoccus defluvii JCM 17540T.</title>
        <authorList>
            <person name="Hyun D.-W."/>
            <person name="Bae J.-W."/>
        </authorList>
    </citation>
    <scope>NUCLEOTIDE SEQUENCE [LARGE SCALE GENOMIC DNA]</scope>
    <source>
        <strain evidence="8 9">JCM 17540</strain>
    </source>
</reference>
<evidence type="ECO:0000256" key="5">
    <source>
        <dbReference type="HAMAP-Rule" id="MF_00014"/>
    </source>
</evidence>
<evidence type="ECO:0000259" key="6">
    <source>
        <dbReference type="Pfam" id="PF01782"/>
    </source>
</evidence>
<dbReference type="GO" id="GO:0043022">
    <property type="term" value="F:ribosome binding"/>
    <property type="evidence" value="ECO:0007669"/>
    <property type="project" value="InterPro"/>
</dbReference>
<dbReference type="InterPro" id="IPR009000">
    <property type="entry name" value="Transl_B-barrel_sf"/>
</dbReference>
<keyword evidence="2 5" id="KW-0690">Ribosome biogenesis</keyword>
<dbReference type="EMBL" id="CP060789">
    <property type="protein sequence ID" value="QNP57118.1"/>
    <property type="molecule type" value="Genomic_DNA"/>
</dbReference>
<dbReference type="InterPro" id="IPR011961">
    <property type="entry name" value="RimM"/>
</dbReference>
<dbReference type="PANTHER" id="PTHR33692">
    <property type="entry name" value="RIBOSOME MATURATION FACTOR RIMM"/>
    <property type="match status" value="1"/>
</dbReference>
<keyword evidence="3 5" id="KW-0698">rRNA processing</keyword>
<evidence type="ECO:0000313" key="9">
    <source>
        <dbReference type="Proteomes" id="UP000516117"/>
    </source>
</evidence>
<keyword evidence="4 5" id="KW-0143">Chaperone</keyword>
<dbReference type="HAMAP" id="MF_00014">
    <property type="entry name" value="Ribosome_mat_RimM"/>
    <property type="match status" value="1"/>
</dbReference>
<comment type="function">
    <text evidence="5">An accessory protein needed during the final step in the assembly of 30S ribosomal subunit, possibly for assembly of the head region. Essential for efficient processing of 16S rRNA. May be needed both before and after RbfA during the maturation of 16S rRNA. It has affinity for free ribosomal 30S subunits but not for 70S ribosomes.</text>
</comment>
<dbReference type="InterPro" id="IPR002676">
    <property type="entry name" value="RimM_N"/>
</dbReference>